<keyword evidence="8 9" id="KW-0472">Membrane</keyword>
<protein>
    <submittedName>
        <fullName evidence="12">ATP-binding cassette subfamily B protein</fullName>
    </submittedName>
</protein>
<dbReference type="CDD" id="cd18541">
    <property type="entry name" value="ABC_6TM_TmrB_like"/>
    <property type="match status" value="1"/>
</dbReference>
<evidence type="ECO:0000256" key="9">
    <source>
        <dbReference type="SAM" id="Phobius"/>
    </source>
</evidence>
<organism evidence="12 13">
    <name type="scientific">Salsuginibacillus halophilus</name>
    <dbReference type="NCBI Taxonomy" id="517424"/>
    <lineage>
        <taxon>Bacteria</taxon>
        <taxon>Bacillati</taxon>
        <taxon>Bacillota</taxon>
        <taxon>Bacilli</taxon>
        <taxon>Bacillales</taxon>
        <taxon>Bacillaceae</taxon>
        <taxon>Salsuginibacillus</taxon>
    </lineage>
</organism>
<dbReference type="RefSeq" id="WP_106587380.1">
    <property type="nucleotide sequence ID" value="NZ_PYAV01000001.1"/>
</dbReference>
<evidence type="ECO:0000256" key="5">
    <source>
        <dbReference type="ARBA" id="ARBA00022741"/>
    </source>
</evidence>
<dbReference type="GO" id="GO:0005886">
    <property type="term" value="C:plasma membrane"/>
    <property type="evidence" value="ECO:0007669"/>
    <property type="project" value="UniProtKB-SubCell"/>
</dbReference>
<dbReference type="GO" id="GO:0016887">
    <property type="term" value="F:ATP hydrolysis activity"/>
    <property type="evidence" value="ECO:0007669"/>
    <property type="project" value="InterPro"/>
</dbReference>
<dbReference type="InterPro" id="IPR027417">
    <property type="entry name" value="P-loop_NTPase"/>
</dbReference>
<dbReference type="EMBL" id="PYAV01000001">
    <property type="protein sequence ID" value="PSL51308.1"/>
    <property type="molecule type" value="Genomic_DNA"/>
</dbReference>
<feature type="transmembrane region" description="Helical" evidence="9">
    <location>
        <begin position="133"/>
        <end position="154"/>
    </location>
</feature>
<evidence type="ECO:0000256" key="1">
    <source>
        <dbReference type="ARBA" id="ARBA00004651"/>
    </source>
</evidence>
<evidence type="ECO:0000256" key="4">
    <source>
        <dbReference type="ARBA" id="ARBA00022692"/>
    </source>
</evidence>
<name>A0A2P8HYJ3_9BACI</name>
<feature type="transmembrane region" description="Helical" evidence="9">
    <location>
        <begin position="160"/>
        <end position="178"/>
    </location>
</feature>
<gene>
    <name evidence="12" type="ORF">B0H94_101221</name>
</gene>
<keyword evidence="13" id="KW-1185">Reference proteome</keyword>
<dbReference type="InterPro" id="IPR003593">
    <property type="entry name" value="AAA+_ATPase"/>
</dbReference>
<evidence type="ECO:0000313" key="12">
    <source>
        <dbReference type="EMBL" id="PSL51308.1"/>
    </source>
</evidence>
<dbReference type="InterPro" id="IPR011527">
    <property type="entry name" value="ABC1_TM_dom"/>
</dbReference>
<comment type="subcellular location">
    <subcellularLocation>
        <location evidence="1">Cell membrane</location>
        <topology evidence="1">Multi-pass membrane protein</topology>
    </subcellularLocation>
</comment>
<dbReference type="InterPro" id="IPR036640">
    <property type="entry name" value="ABC1_TM_sf"/>
</dbReference>
<dbReference type="Pfam" id="PF00664">
    <property type="entry name" value="ABC_membrane"/>
    <property type="match status" value="1"/>
</dbReference>
<dbReference type="FunFam" id="3.40.50.300:FF:000221">
    <property type="entry name" value="Multidrug ABC transporter ATP-binding protein"/>
    <property type="match status" value="1"/>
</dbReference>
<dbReference type="Proteomes" id="UP000242310">
    <property type="component" value="Unassembled WGS sequence"/>
</dbReference>
<feature type="domain" description="ABC transporter" evidence="10">
    <location>
        <begin position="338"/>
        <end position="571"/>
    </location>
</feature>
<accession>A0A2P8HYJ3</accession>
<feature type="domain" description="ABC transmembrane type-1" evidence="11">
    <location>
        <begin position="19"/>
        <end position="303"/>
    </location>
</feature>
<dbReference type="SUPFAM" id="SSF90123">
    <property type="entry name" value="ABC transporter transmembrane region"/>
    <property type="match status" value="1"/>
</dbReference>
<dbReference type="FunFam" id="1.20.1560.10:FF:000011">
    <property type="entry name" value="Multidrug ABC transporter ATP-binding protein"/>
    <property type="match status" value="1"/>
</dbReference>
<dbReference type="AlphaFoldDB" id="A0A2P8HYJ3"/>
<dbReference type="SUPFAM" id="SSF52540">
    <property type="entry name" value="P-loop containing nucleoside triphosphate hydrolases"/>
    <property type="match status" value="1"/>
</dbReference>
<evidence type="ECO:0000256" key="7">
    <source>
        <dbReference type="ARBA" id="ARBA00022989"/>
    </source>
</evidence>
<dbReference type="PANTHER" id="PTHR43394:SF1">
    <property type="entry name" value="ATP-BINDING CASSETTE SUB-FAMILY B MEMBER 10, MITOCHONDRIAL"/>
    <property type="match status" value="1"/>
</dbReference>
<evidence type="ECO:0000256" key="2">
    <source>
        <dbReference type="ARBA" id="ARBA00022448"/>
    </source>
</evidence>
<dbReference type="InterPro" id="IPR003439">
    <property type="entry name" value="ABC_transporter-like_ATP-bd"/>
</dbReference>
<dbReference type="Gene3D" id="1.20.1560.10">
    <property type="entry name" value="ABC transporter type 1, transmembrane domain"/>
    <property type="match status" value="1"/>
</dbReference>
<proteinExistence type="predicted"/>
<keyword evidence="5" id="KW-0547">Nucleotide-binding</keyword>
<dbReference type="OrthoDB" id="9770415at2"/>
<keyword evidence="4 9" id="KW-0812">Transmembrane</keyword>
<feature type="transmembrane region" description="Helical" evidence="9">
    <location>
        <begin position="18"/>
        <end position="38"/>
    </location>
</feature>
<evidence type="ECO:0000256" key="6">
    <source>
        <dbReference type="ARBA" id="ARBA00022840"/>
    </source>
</evidence>
<dbReference type="GO" id="GO:0005524">
    <property type="term" value="F:ATP binding"/>
    <property type="evidence" value="ECO:0007669"/>
    <property type="project" value="UniProtKB-KW"/>
</dbReference>
<dbReference type="GO" id="GO:0015421">
    <property type="term" value="F:ABC-type oligopeptide transporter activity"/>
    <property type="evidence" value="ECO:0007669"/>
    <property type="project" value="TreeGrafter"/>
</dbReference>
<evidence type="ECO:0000259" key="10">
    <source>
        <dbReference type="PROSITE" id="PS50893"/>
    </source>
</evidence>
<evidence type="ECO:0000256" key="8">
    <source>
        <dbReference type="ARBA" id="ARBA00023136"/>
    </source>
</evidence>
<dbReference type="PROSITE" id="PS00211">
    <property type="entry name" value="ABC_TRANSPORTER_1"/>
    <property type="match status" value="1"/>
</dbReference>
<evidence type="ECO:0000256" key="3">
    <source>
        <dbReference type="ARBA" id="ARBA00022475"/>
    </source>
</evidence>
<evidence type="ECO:0000313" key="13">
    <source>
        <dbReference type="Proteomes" id="UP000242310"/>
    </source>
</evidence>
<keyword evidence="2" id="KW-0813">Transport</keyword>
<keyword evidence="6 12" id="KW-0067">ATP-binding</keyword>
<sequence>MRVFLDLWWYFKREKTSYIIGIIMLMIVSILSLLPPYIVGVVVDLMVENNLTVEGLTFWLIILFFVGLAAYIFRYLWRIMIFGASIRLARLLRNQLYEHFTNMSAKFYQRRKTGDLMAHATNDIRAVEQTAGAGVLTLVDSLTLGGFVIITMAVTISWELTLLSLLPLPLLAFLTNFYGSMLHKRFRVAQAAFSSLNDRVQESIAGIRVTKTFGQEKADIAAFQAESDDVVKKNLRVSRIDALFDPTITFIIGVSYFLAVYFGAGFVINEDITIGQLTSFTIYLGLLVWPMLAFGWLFNIVERGRASYGRISELLAEQAEITDEHADTTKPPSGRFDVEIHSFRYKSEDDPVLNDVRFQLKEGETLGVIGRTGSGKTTLMKLLMREEQGVNGKISLDYRSIERYTLDALRTSFGYVPQDQFLFSATIADNIAFAKPNATMQEVIDAAKLACVHEDIVQFQNGYETFVGERGVTLSGGQKQRIAIARALLVEPEILMFDDSLSAVDAKTEESILEALRMKRSERTTIISAHRLSAVKHADVILVLDQGKVVEQGTHESLMKKDGWYREVYNQQQLESIVAEGGDTGGTYG</sequence>
<dbReference type="InterPro" id="IPR039421">
    <property type="entry name" value="Type_1_exporter"/>
</dbReference>
<keyword evidence="7 9" id="KW-1133">Transmembrane helix</keyword>
<feature type="transmembrane region" description="Helical" evidence="9">
    <location>
        <begin position="242"/>
        <end position="268"/>
    </location>
</feature>
<feature type="transmembrane region" description="Helical" evidence="9">
    <location>
        <begin position="58"/>
        <end position="77"/>
    </location>
</feature>
<dbReference type="PANTHER" id="PTHR43394">
    <property type="entry name" value="ATP-DEPENDENT PERMEASE MDL1, MITOCHONDRIAL"/>
    <property type="match status" value="1"/>
</dbReference>
<dbReference type="Gene3D" id="3.40.50.300">
    <property type="entry name" value="P-loop containing nucleotide triphosphate hydrolases"/>
    <property type="match status" value="1"/>
</dbReference>
<feature type="transmembrane region" description="Helical" evidence="9">
    <location>
        <begin position="280"/>
        <end position="301"/>
    </location>
</feature>
<evidence type="ECO:0000259" key="11">
    <source>
        <dbReference type="PROSITE" id="PS50929"/>
    </source>
</evidence>
<reference evidence="12 13" key="1">
    <citation type="submission" date="2018-03" db="EMBL/GenBank/DDBJ databases">
        <title>Genomic Encyclopedia of Type Strains, Phase III (KMG-III): the genomes of soil and plant-associated and newly described type strains.</title>
        <authorList>
            <person name="Whitman W."/>
        </authorList>
    </citation>
    <scope>NUCLEOTIDE SEQUENCE [LARGE SCALE GENOMIC DNA]</scope>
    <source>
        <strain evidence="12 13">CGMCC 1.07653</strain>
    </source>
</reference>
<dbReference type="PROSITE" id="PS50893">
    <property type="entry name" value="ABC_TRANSPORTER_2"/>
    <property type="match status" value="1"/>
</dbReference>
<keyword evidence="3" id="KW-1003">Cell membrane</keyword>
<dbReference type="Pfam" id="PF00005">
    <property type="entry name" value="ABC_tran"/>
    <property type="match status" value="1"/>
</dbReference>
<dbReference type="SMART" id="SM00382">
    <property type="entry name" value="AAA"/>
    <property type="match status" value="1"/>
</dbReference>
<comment type="caution">
    <text evidence="12">The sequence shown here is derived from an EMBL/GenBank/DDBJ whole genome shotgun (WGS) entry which is preliminary data.</text>
</comment>
<dbReference type="InterPro" id="IPR017871">
    <property type="entry name" value="ABC_transporter-like_CS"/>
</dbReference>
<dbReference type="PROSITE" id="PS50929">
    <property type="entry name" value="ABC_TM1F"/>
    <property type="match status" value="1"/>
</dbReference>